<dbReference type="RefSeq" id="WP_253063663.1">
    <property type="nucleotide sequence ID" value="NZ_JAMXWM010000023.1"/>
</dbReference>
<evidence type="ECO:0000259" key="3">
    <source>
        <dbReference type="PROSITE" id="PS51194"/>
    </source>
</evidence>
<dbReference type="InterPro" id="IPR022138">
    <property type="entry name" value="DUF3670"/>
</dbReference>
<evidence type="ECO:0000256" key="1">
    <source>
        <dbReference type="ARBA" id="ARBA00022801"/>
    </source>
</evidence>
<comment type="caution">
    <text evidence="4">The sequence shown here is derived from an EMBL/GenBank/DDBJ whole genome shotgun (WGS) entry which is preliminary data.</text>
</comment>
<dbReference type="CDD" id="cd18793">
    <property type="entry name" value="SF2_C_SNF"/>
    <property type="match status" value="1"/>
</dbReference>
<proteinExistence type="predicted"/>
<dbReference type="PROSITE" id="PS51192">
    <property type="entry name" value="HELICASE_ATP_BIND_1"/>
    <property type="match status" value="1"/>
</dbReference>
<dbReference type="InterPro" id="IPR038718">
    <property type="entry name" value="SNF2-like_sf"/>
</dbReference>
<protein>
    <submittedName>
        <fullName evidence="4">SNF2-related protein</fullName>
    </submittedName>
</protein>
<dbReference type="CDD" id="cd18012">
    <property type="entry name" value="DEXQc_arch_SWI2_SNF2"/>
    <property type="match status" value="1"/>
</dbReference>
<name>A0ABW5SCM1_9BACL</name>
<gene>
    <name evidence="4" type="ORF">ACFSUE_22115</name>
</gene>
<accession>A0ABW5SCM1</accession>
<organism evidence="4 5">
    <name type="scientific">Sporolactobacillus shoreicorticis</name>
    <dbReference type="NCBI Taxonomy" id="1923877"/>
    <lineage>
        <taxon>Bacteria</taxon>
        <taxon>Bacillati</taxon>
        <taxon>Bacillota</taxon>
        <taxon>Bacilli</taxon>
        <taxon>Bacillales</taxon>
        <taxon>Sporolactobacillaceae</taxon>
        <taxon>Sporolactobacillus</taxon>
    </lineage>
</organism>
<dbReference type="Gene3D" id="3.40.50.10810">
    <property type="entry name" value="Tandem AAA-ATPase domain"/>
    <property type="match status" value="1"/>
</dbReference>
<feature type="domain" description="Helicase ATP-binding" evidence="2">
    <location>
        <begin position="553"/>
        <end position="724"/>
    </location>
</feature>
<dbReference type="InterPro" id="IPR001650">
    <property type="entry name" value="Helicase_C-like"/>
</dbReference>
<evidence type="ECO:0000259" key="2">
    <source>
        <dbReference type="PROSITE" id="PS51192"/>
    </source>
</evidence>
<dbReference type="Pfam" id="PF12419">
    <property type="entry name" value="DUF3670"/>
    <property type="match status" value="1"/>
</dbReference>
<dbReference type="Proteomes" id="UP001597399">
    <property type="component" value="Unassembled WGS sequence"/>
</dbReference>
<dbReference type="SMART" id="SM00490">
    <property type="entry name" value="HELICc"/>
    <property type="match status" value="1"/>
</dbReference>
<dbReference type="Pfam" id="PF00271">
    <property type="entry name" value="Helicase_C"/>
    <property type="match status" value="1"/>
</dbReference>
<dbReference type="PROSITE" id="PS51194">
    <property type="entry name" value="HELICASE_CTER"/>
    <property type="match status" value="1"/>
</dbReference>
<dbReference type="InterPro" id="IPR014001">
    <property type="entry name" value="Helicase_ATP-bd"/>
</dbReference>
<dbReference type="InterPro" id="IPR049730">
    <property type="entry name" value="SNF2/RAD54-like_C"/>
</dbReference>
<dbReference type="SUPFAM" id="SSF52540">
    <property type="entry name" value="P-loop containing nucleoside triphosphate hydrolases"/>
    <property type="match status" value="2"/>
</dbReference>
<dbReference type="EMBL" id="JBHUMQ010000066">
    <property type="protein sequence ID" value="MFD2696290.1"/>
    <property type="molecule type" value="Genomic_DNA"/>
</dbReference>
<sequence length="1023" mass="117301">MDRFLQMTFIPHIENSWNFFLWFTDINGEVLPFPSRSADKKQVPGWLSETSAYPFFPYRAKFIDDKSDADVDGVIMPMAGVFRLIHDGAIREDQLGIFPGLTVQWFRQLSEAVDSLLENGLFYPFFYHLKRGKEEQCYFCHWIPDARVLAESGLFADWLSRLPRLAFSIDELQDQRVQQWVYLVVIYWLNTMIRSAQKATLNQPIELKKIDHDAFLNQIENGNPLIGTDKPWMVLHDPQQIEQMDQLEFELAGWVRPVASAQSDSWAQALLNYKREQMEAYFVPEEANLILKPANADDLFSVSSIWDYTIKICGWQNGRRAERSPEEVAIPASLSQENWLSKRLNLIKGQIPESIVSLFKGVSDGCLSIHELSDLYQYEDILADASILVVFPENVAIQDAPSVTVDLDIHQKKSGSETSLFSLDSLITYDWRIAIGDIQLSTEKFRQLVRANQPFIHQGNQWIHLPVHQMMKAYEEMEDALSLFDTKPSVSAAIKIEATRRRKRNGRIKMNIDSEIGNYLSQLLKKPSRSVPVPDTFVGSLRSYQKRGYTWLVNLRRQHVGGCLADDMGLGKTVQAIAYLDYCKQHPEEAPSDSTHPKGPALIICPTSLVANWNHECAAFSPQLDLYIHHGTNRLRGKAFHERLRACDVIVTSYAIYTKEAGEMLAYNWSCVILDEAQAIKNPRAQKTRALRPIKTAHRLVLTGTPIENRLEELWSIMNFLNPGYLGSLERFRAQFIHPIEKKNNRSKARQLTQMIRPFLLRREKTDKKIIRDLPEKVEATRICNLTKNQASLYQSIVNRLKKNVAETGGIQRKGLILSTLTKLKQVCDHPSLVSDPSAAGDWSSGKLDLLFQILDPLFEQDEKVLLFTQYVKMGKLLLEEVQRKYPDAAVFFLNGALNAEQRQKMIDKFQSPNHKKTLFILSLKAGGVGINLTEAGYVIHYDRWWNPAVEEQATDRAYRIGQEHNVYVYKLICEGTLEERIDRLIERKKSLQKQILSGGESWLTEMSDQELLNLIQLHEGVV</sequence>
<evidence type="ECO:0000313" key="4">
    <source>
        <dbReference type="EMBL" id="MFD2696290.1"/>
    </source>
</evidence>
<feature type="domain" description="Helicase C-terminal" evidence="3">
    <location>
        <begin position="850"/>
        <end position="1008"/>
    </location>
</feature>
<dbReference type="InterPro" id="IPR000330">
    <property type="entry name" value="SNF2_N"/>
</dbReference>
<dbReference type="Gene3D" id="3.40.50.300">
    <property type="entry name" value="P-loop containing nucleotide triphosphate hydrolases"/>
    <property type="match status" value="1"/>
</dbReference>
<dbReference type="Pfam" id="PF00176">
    <property type="entry name" value="SNF2-rel_dom"/>
    <property type="match status" value="1"/>
</dbReference>
<reference evidence="5" key="1">
    <citation type="journal article" date="2019" name="Int. J. Syst. Evol. Microbiol.">
        <title>The Global Catalogue of Microorganisms (GCM) 10K type strain sequencing project: providing services to taxonomists for standard genome sequencing and annotation.</title>
        <authorList>
            <consortium name="The Broad Institute Genomics Platform"/>
            <consortium name="The Broad Institute Genome Sequencing Center for Infectious Disease"/>
            <person name="Wu L."/>
            <person name="Ma J."/>
        </authorList>
    </citation>
    <scope>NUCLEOTIDE SEQUENCE [LARGE SCALE GENOMIC DNA]</scope>
    <source>
        <strain evidence="5">TISTR 2466</strain>
    </source>
</reference>
<dbReference type="PANTHER" id="PTHR10799">
    <property type="entry name" value="SNF2/RAD54 HELICASE FAMILY"/>
    <property type="match status" value="1"/>
</dbReference>
<keyword evidence="1" id="KW-0378">Hydrolase</keyword>
<evidence type="ECO:0000313" key="5">
    <source>
        <dbReference type="Proteomes" id="UP001597399"/>
    </source>
</evidence>
<keyword evidence="5" id="KW-1185">Reference proteome</keyword>
<dbReference type="SMART" id="SM00487">
    <property type="entry name" value="DEXDc"/>
    <property type="match status" value="1"/>
</dbReference>
<dbReference type="InterPro" id="IPR027417">
    <property type="entry name" value="P-loop_NTPase"/>
</dbReference>